<keyword evidence="4" id="KW-1185">Reference proteome</keyword>
<dbReference type="InterPro" id="IPR038610">
    <property type="entry name" value="FliK-like_C_sf"/>
</dbReference>
<dbReference type="CDD" id="cd17470">
    <property type="entry name" value="T3SS_Flik_C"/>
    <property type="match status" value="1"/>
</dbReference>
<feature type="compositionally biased region" description="Basic and acidic residues" evidence="1">
    <location>
        <begin position="30"/>
        <end position="40"/>
    </location>
</feature>
<feature type="compositionally biased region" description="Polar residues" evidence="1">
    <location>
        <begin position="434"/>
        <end position="443"/>
    </location>
</feature>
<feature type="region of interest" description="Disordered" evidence="1">
    <location>
        <begin position="287"/>
        <end position="309"/>
    </location>
</feature>
<keyword evidence="3" id="KW-0282">Flagellum</keyword>
<evidence type="ECO:0000313" key="4">
    <source>
        <dbReference type="Proteomes" id="UP000461162"/>
    </source>
</evidence>
<reference evidence="3 4" key="1">
    <citation type="submission" date="2019-11" db="EMBL/GenBank/DDBJ databases">
        <title>Pseudodesulfovibrio alkaliphilus, sp. nov., an alkaliphilic sulfate-reducing bacteria from mud volcano of Taman peninsula, Russia.</title>
        <authorList>
            <person name="Frolova A."/>
            <person name="Merkel A.Y."/>
            <person name="Slobodkin A.I."/>
        </authorList>
    </citation>
    <scope>NUCLEOTIDE SEQUENCE [LARGE SCALE GENOMIC DNA]</scope>
    <source>
        <strain evidence="3 4">F-1</strain>
    </source>
</reference>
<feature type="region of interest" description="Disordered" evidence="1">
    <location>
        <begin position="30"/>
        <end position="84"/>
    </location>
</feature>
<evidence type="ECO:0000313" key="3">
    <source>
        <dbReference type="EMBL" id="MUM76691.1"/>
    </source>
</evidence>
<proteinExistence type="predicted"/>
<evidence type="ECO:0000259" key="2">
    <source>
        <dbReference type="Pfam" id="PF02120"/>
    </source>
</evidence>
<gene>
    <name evidence="3" type="ORF">GKC30_03475</name>
</gene>
<dbReference type="Gene3D" id="3.30.750.140">
    <property type="match status" value="1"/>
</dbReference>
<accession>A0A7K1KL61</accession>
<dbReference type="Pfam" id="PF02120">
    <property type="entry name" value="Flg_hook"/>
    <property type="match status" value="1"/>
</dbReference>
<name>A0A7K1KL61_9BACT</name>
<feature type="compositionally biased region" description="Basic and acidic residues" evidence="1">
    <location>
        <begin position="49"/>
        <end position="84"/>
    </location>
</feature>
<keyword evidence="3" id="KW-0969">Cilium</keyword>
<organism evidence="3 4">
    <name type="scientific">Pseudodesulfovibrio alkaliphilus</name>
    <dbReference type="NCBI Taxonomy" id="2661613"/>
    <lineage>
        <taxon>Bacteria</taxon>
        <taxon>Pseudomonadati</taxon>
        <taxon>Thermodesulfobacteriota</taxon>
        <taxon>Desulfovibrionia</taxon>
        <taxon>Desulfovibrionales</taxon>
        <taxon>Desulfovibrionaceae</taxon>
    </lineage>
</organism>
<feature type="compositionally biased region" description="Basic and acidic residues" evidence="1">
    <location>
        <begin position="405"/>
        <end position="416"/>
    </location>
</feature>
<feature type="domain" description="Flagellar hook-length control protein-like C-terminal" evidence="2">
    <location>
        <begin position="484"/>
        <end position="562"/>
    </location>
</feature>
<dbReference type="AlphaFoldDB" id="A0A7K1KL61"/>
<dbReference type="InterPro" id="IPR021136">
    <property type="entry name" value="Flagellar_hook_control-like_C"/>
</dbReference>
<feature type="compositionally biased region" description="Low complexity" evidence="1">
    <location>
        <begin position="292"/>
        <end position="309"/>
    </location>
</feature>
<dbReference type="EMBL" id="WODC01000001">
    <property type="protein sequence ID" value="MUM76691.1"/>
    <property type="molecule type" value="Genomic_DNA"/>
</dbReference>
<keyword evidence="3" id="KW-0966">Cell projection</keyword>
<protein>
    <submittedName>
        <fullName evidence="3">Flagellar hook-length control protein FliK</fullName>
    </submittedName>
</protein>
<dbReference type="Proteomes" id="UP000461162">
    <property type="component" value="Unassembled WGS sequence"/>
</dbReference>
<feature type="region of interest" description="Disordered" evidence="1">
    <location>
        <begin position="366"/>
        <end position="416"/>
    </location>
</feature>
<evidence type="ECO:0000256" key="1">
    <source>
        <dbReference type="SAM" id="MobiDB-lite"/>
    </source>
</evidence>
<feature type="region of interest" description="Disordered" evidence="1">
    <location>
        <begin position="425"/>
        <end position="444"/>
    </location>
</feature>
<sequence>MFAEVFAMHSASVESELSMAPVATREKMLDAAPQRQEEVRTVAQGSETRSCETGKEALRPAHEARDAKRDEQAERDERDERMTREDFEKIKDDLKAYGLTDDEIKALEKKVGSDEGMTWKEFVAALATKMEATRKAALGDEQKGVLANFFAKLGFSAEESDTLLARLENGEQDKVMGELQAKLAELPKARQLLLTKEEIVAFSSAMGFSGEFTTKLKEMFGSGTTAKEMREAFTLIRQEMSDMNAKDRALVRAVGKAFAQAMGETARESSAARDLEAAVDLTPRVAEDAPKAKGQPQAQANTQAQAKAQANLDANVKTNIKTDAKANAGAEVQTDMKANARADAQTDAKANAEVKAQASVEIREDFKEAVDTRRHNTGAEAARKSSSPLPEKAGETRPDSGQGDPRQDSRSDADAESNKAWNNFFGRLKDDSGTAASRTQVRTETIEQALRTDVTDAASRSQNRAWEKVDAPRVMRQVENAVFRNLTNGTKQLTLQLTPENLGKLNIMLQVQGKEVNAVIRADNPESARIINENIEVIRSALEGQGLKVEKLDVQAGLAGNQDNAWTGHDQHNLSREREIMAAMRRHMRAMRGDTGAAGTAAQAEMVHSPRTENGIHVIA</sequence>
<comment type="caution">
    <text evidence="3">The sequence shown here is derived from an EMBL/GenBank/DDBJ whole genome shotgun (WGS) entry which is preliminary data.</text>
</comment>